<name>A0A0H5QUV7_9EUKA</name>
<protein>
    <submittedName>
        <fullName evidence="1">Uncharacterized protein</fullName>
    </submittedName>
</protein>
<dbReference type="InterPro" id="IPR043128">
    <property type="entry name" value="Rev_trsase/Diguanyl_cyclase"/>
</dbReference>
<dbReference type="InterPro" id="IPR043502">
    <property type="entry name" value="DNA/RNA_pol_sf"/>
</dbReference>
<accession>A0A0H5QUV7</accession>
<proteinExistence type="predicted"/>
<organism evidence="1">
    <name type="scientific">Spongospora subterranea</name>
    <dbReference type="NCBI Taxonomy" id="70186"/>
    <lineage>
        <taxon>Eukaryota</taxon>
        <taxon>Sar</taxon>
        <taxon>Rhizaria</taxon>
        <taxon>Endomyxa</taxon>
        <taxon>Phytomyxea</taxon>
        <taxon>Plasmodiophorida</taxon>
        <taxon>Plasmodiophoridae</taxon>
        <taxon>Spongospora</taxon>
    </lineage>
</organism>
<evidence type="ECO:0000313" key="1">
    <source>
        <dbReference type="EMBL" id="CRZ05331.1"/>
    </source>
</evidence>
<dbReference type="Gene3D" id="3.10.10.10">
    <property type="entry name" value="HIV Type 1 Reverse Transcriptase, subunit A, domain 1"/>
    <property type="match status" value="1"/>
</dbReference>
<dbReference type="AlphaFoldDB" id="A0A0H5QUV7"/>
<feature type="non-terminal residue" evidence="1">
    <location>
        <position position="1"/>
    </location>
</feature>
<reference evidence="1" key="1">
    <citation type="submission" date="2015-04" db="EMBL/GenBank/DDBJ databases">
        <title>The genome sequence of the plant pathogenic Rhizarian Plasmodiophora brassicae reveals insights in its biotrophic life cycle and the origin of chitin synthesis.</title>
        <authorList>
            <person name="Schwelm A."/>
            <person name="Fogelqvist J."/>
            <person name="Knaust A."/>
            <person name="Julke S."/>
            <person name="Lilja T."/>
            <person name="Dhandapani V."/>
            <person name="Bonilla-Rosso G."/>
            <person name="Karlsson M."/>
            <person name="Shevchenko A."/>
            <person name="Choi S.R."/>
            <person name="Kim H.G."/>
            <person name="Park J.Y."/>
            <person name="Lim Y.P."/>
            <person name="Ludwig-Muller J."/>
            <person name="Dixelius C."/>
        </authorList>
    </citation>
    <scope>NUCLEOTIDE SEQUENCE</scope>
    <source>
        <tissue evidence="1">Potato root galls</tissue>
    </source>
</reference>
<sequence length="174" mass="19579">RHAIHHPVLVDTVRAVTEAQRATQRLRVMRCMHVLLSDSIVTLRTYQIFSFPNGLLNPLGGLHCVDLEQGRHLQVCLHHRRLNDVTLANANSMPRVSDVRIAMASGFWKVTAANSNEHKAALVTRKTQFEWNSTPFGLRCAQASQSLLMAGINYVNFPVYMDDVMGFSSDRILP</sequence>
<dbReference type="Gene3D" id="3.30.70.270">
    <property type="match status" value="1"/>
</dbReference>
<dbReference type="EMBL" id="HACM01004889">
    <property type="protein sequence ID" value="CRZ05331.1"/>
    <property type="molecule type" value="Transcribed_RNA"/>
</dbReference>
<dbReference type="SUPFAM" id="SSF56672">
    <property type="entry name" value="DNA/RNA polymerases"/>
    <property type="match status" value="1"/>
</dbReference>